<evidence type="ECO:0000313" key="2">
    <source>
        <dbReference type="EMBL" id="MBA8924277.1"/>
    </source>
</evidence>
<feature type="transmembrane region" description="Helical" evidence="1">
    <location>
        <begin position="78"/>
        <end position="95"/>
    </location>
</feature>
<dbReference type="RefSeq" id="WP_025358103.1">
    <property type="nucleotide sequence ID" value="NZ_BAAABQ010000007.1"/>
</dbReference>
<comment type="caution">
    <text evidence="2">The sequence shown here is derived from an EMBL/GenBank/DDBJ whole genome shotgun (WGS) entry which is preliminary data.</text>
</comment>
<organism evidence="2 3">
    <name type="scientific">Kutzneria viridogrisea</name>
    <dbReference type="NCBI Taxonomy" id="47990"/>
    <lineage>
        <taxon>Bacteria</taxon>
        <taxon>Bacillati</taxon>
        <taxon>Actinomycetota</taxon>
        <taxon>Actinomycetes</taxon>
        <taxon>Pseudonocardiales</taxon>
        <taxon>Pseudonocardiaceae</taxon>
        <taxon>Kutzneria</taxon>
    </lineage>
</organism>
<dbReference type="Proteomes" id="UP000517916">
    <property type="component" value="Unassembled WGS sequence"/>
</dbReference>
<keyword evidence="1" id="KW-0472">Membrane</keyword>
<keyword evidence="1" id="KW-1133">Transmembrane helix</keyword>
<protein>
    <submittedName>
        <fullName evidence="2">Uncharacterized protein</fullName>
    </submittedName>
</protein>
<sequence length="139" mass="15602">MLMVEHQTQVKGLPTWYFVLVGLLVGSLDISQQFSAEYPLVSLLPLTITAVHLSLWFGLLSRRREYIRAVWRSPGARVLVLALVAVRLLLQWGLGALTDSVAPLHSYAHLVIGLVMVVLTSVGAWFDQWLVLRTLNRKV</sequence>
<feature type="transmembrane region" description="Helical" evidence="1">
    <location>
        <begin position="38"/>
        <end position="57"/>
    </location>
</feature>
<proteinExistence type="predicted"/>
<gene>
    <name evidence="2" type="ORF">BC739_001474</name>
</gene>
<feature type="transmembrane region" description="Helical" evidence="1">
    <location>
        <begin position="12"/>
        <end position="32"/>
    </location>
</feature>
<name>A0ABR6BC39_9PSEU</name>
<dbReference type="EMBL" id="JACJID010000001">
    <property type="protein sequence ID" value="MBA8924277.1"/>
    <property type="molecule type" value="Genomic_DNA"/>
</dbReference>
<keyword evidence="3" id="KW-1185">Reference proteome</keyword>
<accession>A0ABR6BC39</accession>
<reference evidence="2 3" key="1">
    <citation type="submission" date="2020-08" db="EMBL/GenBank/DDBJ databases">
        <title>Genomic Encyclopedia of Archaeal and Bacterial Type Strains, Phase II (KMG-II): from individual species to whole genera.</title>
        <authorList>
            <person name="Goeker M."/>
        </authorList>
    </citation>
    <scope>NUCLEOTIDE SEQUENCE [LARGE SCALE GENOMIC DNA]</scope>
    <source>
        <strain evidence="2 3">DSM 43850</strain>
    </source>
</reference>
<evidence type="ECO:0000256" key="1">
    <source>
        <dbReference type="SAM" id="Phobius"/>
    </source>
</evidence>
<feature type="transmembrane region" description="Helical" evidence="1">
    <location>
        <begin position="107"/>
        <end position="132"/>
    </location>
</feature>
<evidence type="ECO:0000313" key="3">
    <source>
        <dbReference type="Proteomes" id="UP000517916"/>
    </source>
</evidence>
<keyword evidence="1" id="KW-0812">Transmembrane</keyword>